<evidence type="ECO:0000313" key="1">
    <source>
        <dbReference type="EMBL" id="WHO15449.1"/>
    </source>
</evidence>
<proteinExistence type="predicted"/>
<dbReference type="RefSeq" id="WP_226060805.1">
    <property type="nucleotide sequence ID" value="NZ_CP058448.1"/>
</dbReference>
<accession>A0ABY8RXI6</accession>
<keyword evidence="2" id="KW-1185">Reference proteome</keyword>
<dbReference type="EMBL" id="CP058496">
    <property type="protein sequence ID" value="WHO15449.1"/>
    <property type="molecule type" value="Genomic_DNA"/>
</dbReference>
<name>A0ABY8RXI6_MYCBV</name>
<dbReference type="Proteomes" id="UP000596039">
    <property type="component" value="Chromosome"/>
</dbReference>
<protein>
    <recommendedName>
        <fullName evidence="3">Cell division protein FtsA</fullName>
    </recommendedName>
</protein>
<dbReference type="NCBIfam" id="NF045943">
    <property type="entry name" value="MAG3720_fam"/>
    <property type="match status" value="1"/>
</dbReference>
<organism evidence="1 2">
    <name type="scientific">Mycoplasmopsis bovis</name>
    <name type="common">Mycoplasma bovis</name>
    <dbReference type="NCBI Taxonomy" id="28903"/>
    <lineage>
        <taxon>Bacteria</taxon>
        <taxon>Bacillati</taxon>
        <taxon>Mycoplasmatota</taxon>
        <taxon>Mycoplasmoidales</taxon>
        <taxon>Metamycoplasmataceae</taxon>
        <taxon>Mycoplasmopsis</taxon>
    </lineage>
</organism>
<evidence type="ECO:0008006" key="3">
    <source>
        <dbReference type="Google" id="ProtNLM"/>
    </source>
</evidence>
<sequence>MRTLKKHNYFFGAFYLSEKEIEFVVLSFIGTRYIPVYHRSFSYDANDKTQLKLNINQIKSELSSKSSFLNKKDPYSIEYSLILADKYLGYKEKSLQIKTDYLTFNLHEQKVSDNTINQYQNEINKSNSLSNTFVISNKTYLYQLFSEHNYSKEYLQMPYEKEGKKLVTNQLLITVDNTSFIATLHLLLNNAGFNIKKVLLESECLNINKLDNKFRLIVNFSWNFVSFLGLVNNNPFFYKKYVLDIEKINELFTKEADVSLHNLDLLINSVVKNYDLYSSLDDSHLEKRILNVLENIIAEVSRELKIMLAENIIYPDIEILVNGKSTDFVSHILKKEIKGYSISKSENTDSLIFGSNKYFIGAAYLASENVPKISNTLELLNTIPLYKTKTPGINKILKSFYKTVNA</sequence>
<gene>
    <name evidence="1" type="ORF">HYD69_02065</name>
</gene>
<evidence type="ECO:0000313" key="2">
    <source>
        <dbReference type="Proteomes" id="UP000596039"/>
    </source>
</evidence>
<reference evidence="1 2" key="1">
    <citation type="journal article" date="2020" name="Vet. Res.">
        <title>Phylogenomic analysis of Mycoplasma bovis from Belgian veal, dairy and beef herds.</title>
        <authorList>
            <person name="Bokma J."/>
            <person name="Vereecke N."/>
            <person name="De Bleecker K."/>
            <person name="Callens J."/>
            <person name="Ribbens S."/>
            <person name="Nauwynck H."/>
            <person name="Haesebrouck F."/>
            <person name="Theuns S."/>
            <person name="Boyen F."/>
            <person name="Pardon B."/>
        </authorList>
    </citation>
    <scope>NUCLEOTIDE SEQUENCE [LARGE SCALE GENOMIC DNA]</scope>
    <source>
        <strain evidence="1 2">Mb222</strain>
    </source>
</reference>